<dbReference type="STRING" id="273063.STK_13320"/>
<name>Q971M9_SULTO</name>
<organism evidence="1 2">
    <name type="scientific">Sulfurisphaera tokodaii (strain DSM 16993 / JCM 10545 / NBRC 100140 / 7)</name>
    <name type="common">Sulfolobus tokodaii</name>
    <dbReference type="NCBI Taxonomy" id="273063"/>
    <lineage>
        <taxon>Archaea</taxon>
        <taxon>Thermoproteota</taxon>
        <taxon>Thermoprotei</taxon>
        <taxon>Sulfolobales</taxon>
        <taxon>Sulfolobaceae</taxon>
        <taxon>Sulfurisphaera</taxon>
    </lineage>
</organism>
<gene>
    <name evidence="1" type="primary">ST1332</name>
    <name evidence="1" type="ordered locus">STK_13320</name>
</gene>
<keyword evidence="2" id="KW-1185">Reference proteome</keyword>
<sequence>MCSNVFVEYKEVFVESLRPFRILDFKDKTVLWNELSKRDLVILKLVLLSDYNRIPPRLLKVLHNVPFTQFILRVGALNLEEIRYKNWRFFSILPPLSEELRKKYNVEKFGIYIIMKHYNPETGLFDPDTPDKIIIKPVRVEEAYKFVQSL</sequence>
<dbReference type="Proteomes" id="UP000001015">
    <property type="component" value="Chromosome"/>
</dbReference>
<dbReference type="PATRIC" id="fig|273063.9.peg.1521"/>
<dbReference type="AlphaFoldDB" id="Q971M9"/>
<dbReference type="KEGG" id="sto:STK_13320"/>
<accession>Q971M9</accession>
<evidence type="ECO:0000313" key="2">
    <source>
        <dbReference type="Proteomes" id="UP000001015"/>
    </source>
</evidence>
<evidence type="ECO:0000313" key="1">
    <source>
        <dbReference type="EMBL" id="BAB66391.1"/>
    </source>
</evidence>
<proteinExistence type="predicted"/>
<reference evidence="2" key="1">
    <citation type="journal article" date="2001" name="DNA Res.">
        <title>Complete genome sequence of an aerobic thermoacidophilic Crenarchaeon, Sulfolobus tokodaii strain7.</title>
        <authorList>
            <person name="Kawarabayasi Y."/>
            <person name="Hino Y."/>
            <person name="Horikawa H."/>
            <person name="Jin-no K."/>
            <person name="Takahashi M."/>
            <person name="Sekine M."/>
            <person name="Baba S."/>
            <person name="Ankai A."/>
            <person name="Kosugi H."/>
            <person name="Hosoyama A."/>
            <person name="Fukui S."/>
            <person name="Nagai Y."/>
            <person name="Nishijima K."/>
            <person name="Otsuka R."/>
            <person name="Nakazawa H."/>
            <person name="Takamiya M."/>
            <person name="Kato Y."/>
            <person name="Yoshizawa T."/>
            <person name="Tanaka T."/>
            <person name="Kudoh Y."/>
            <person name="Yamazaki J."/>
            <person name="Kushida N."/>
            <person name="Oguchi A."/>
            <person name="Aoki K."/>
            <person name="Masuda S."/>
            <person name="Yanagii M."/>
            <person name="Nishimura M."/>
            <person name="Yamagishi A."/>
            <person name="Oshima T."/>
            <person name="Kikuchi H."/>
        </authorList>
    </citation>
    <scope>NUCLEOTIDE SEQUENCE [LARGE SCALE GENOMIC DNA]</scope>
    <source>
        <strain evidence="2">DSM 16993 / JCM 10545 / NBRC 100140 / 7</strain>
    </source>
</reference>
<dbReference type="EMBL" id="BA000023">
    <property type="protein sequence ID" value="BAB66391.1"/>
    <property type="molecule type" value="Genomic_DNA"/>
</dbReference>
<protein>
    <submittedName>
        <fullName evidence="1">Uncharacterized protein</fullName>
    </submittedName>
</protein>